<keyword evidence="5" id="KW-0694">RNA-binding</keyword>
<dbReference type="PANTHER" id="PTHR11207:SF0">
    <property type="entry name" value="RIBONUCLEASE 3"/>
    <property type="match status" value="1"/>
</dbReference>
<evidence type="ECO:0000256" key="2">
    <source>
        <dbReference type="ARBA" id="ARBA00022722"/>
    </source>
</evidence>
<feature type="domain" description="RNase III" evidence="6">
    <location>
        <begin position="20"/>
        <end position="164"/>
    </location>
</feature>
<sequence>MDEYTHIYNDKNKEITLSDVQCILRSYGIQASPNNIELYKRAFVHSSYVKSNVHVSKSANCEHHGVKLKSKSNERLEFIGDGVLELIIKYYLYRRFPKEDEGFMTEKKIALVKNEHIGRLAQQMHLHEWLIISKHAEEKNIRTNLKKLGCLFEAFIGAIFLDFNKISIHDQEGWFQHTFVCGPGFQMTQLFVENVFEKYVDWQTLIQIDDNYKNILQVKVQKIFKTTPDYIELSRDMNEGYHIGVYICLGQSIHNMNPLLAEPFVKYGSFEAIQETCLKRPVFVLLGTYKHQVKKKAEQFACKQIIINLAN</sequence>
<keyword evidence="4" id="KW-0378">Hydrolase</keyword>
<evidence type="ECO:0000256" key="1">
    <source>
        <dbReference type="ARBA" id="ARBA00010183"/>
    </source>
</evidence>
<dbReference type="CDD" id="cd00593">
    <property type="entry name" value="RIBOc"/>
    <property type="match status" value="1"/>
</dbReference>
<keyword evidence="2" id="KW-0540">Nuclease</keyword>
<reference evidence="7" key="1">
    <citation type="journal article" date="2020" name="Nature">
        <title>Giant virus diversity and host interactions through global metagenomics.</title>
        <authorList>
            <person name="Schulz F."/>
            <person name="Roux S."/>
            <person name="Paez-Espino D."/>
            <person name="Jungbluth S."/>
            <person name="Walsh D.A."/>
            <person name="Denef V.J."/>
            <person name="McMahon K.D."/>
            <person name="Konstantinidis K.T."/>
            <person name="Eloe-Fadrosh E.A."/>
            <person name="Kyrpides N.C."/>
            <person name="Woyke T."/>
        </authorList>
    </citation>
    <scope>NUCLEOTIDE SEQUENCE</scope>
    <source>
        <strain evidence="7">GVMAG-S-1074260-58</strain>
    </source>
</reference>
<name>A0A6C0JV27_9ZZZZ</name>
<evidence type="ECO:0000256" key="4">
    <source>
        <dbReference type="ARBA" id="ARBA00022801"/>
    </source>
</evidence>
<dbReference type="HAMAP" id="MF_00104">
    <property type="entry name" value="RNase_III"/>
    <property type="match status" value="1"/>
</dbReference>
<dbReference type="InterPro" id="IPR011907">
    <property type="entry name" value="RNase_III"/>
</dbReference>
<evidence type="ECO:0000259" key="6">
    <source>
        <dbReference type="PROSITE" id="PS50142"/>
    </source>
</evidence>
<dbReference type="Gene3D" id="1.10.1520.10">
    <property type="entry name" value="Ribonuclease III domain"/>
    <property type="match status" value="1"/>
</dbReference>
<accession>A0A6C0JV27</accession>
<keyword evidence="3" id="KW-0255">Endonuclease</keyword>
<organism evidence="7">
    <name type="scientific">viral metagenome</name>
    <dbReference type="NCBI Taxonomy" id="1070528"/>
    <lineage>
        <taxon>unclassified sequences</taxon>
        <taxon>metagenomes</taxon>
        <taxon>organismal metagenomes</taxon>
    </lineage>
</organism>
<dbReference type="SMART" id="SM00535">
    <property type="entry name" value="RIBOc"/>
    <property type="match status" value="1"/>
</dbReference>
<evidence type="ECO:0000313" key="7">
    <source>
        <dbReference type="EMBL" id="QHU09389.1"/>
    </source>
</evidence>
<dbReference type="GO" id="GO:0004525">
    <property type="term" value="F:ribonuclease III activity"/>
    <property type="evidence" value="ECO:0007669"/>
    <property type="project" value="InterPro"/>
</dbReference>
<dbReference type="AlphaFoldDB" id="A0A6C0JV27"/>
<evidence type="ECO:0000256" key="5">
    <source>
        <dbReference type="ARBA" id="ARBA00022884"/>
    </source>
</evidence>
<dbReference type="GO" id="GO:0005634">
    <property type="term" value="C:nucleus"/>
    <property type="evidence" value="ECO:0007669"/>
    <property type="project" value="TreeGrafter"/>
</dbReference>
<dbReference type="Pfam" id="PF00636">
    <property type="entry name" value="Ribonuclease_3"/>
    <property type="match status" value="1"/>
</dbReference>
<dbReference type="InterPro" id="IPR036389">
    <property type="entry name" value="RNase_III_sf"/>
</dbReference>
<protein>
    <recommendedName>
        <fullName evidence="6">RNase III domain-containing protein</fullName>
    </recommendedName>
</protein>
<dbReference type="SUPFAM" id="SSF69065">
    <property type="entry name" value="RNase III domain-like"/>
    <property type="match status" value="1"/>
</dbReference>
<dbReference type="GO" id="GO:0010468">
    <property type="term" value="P:regulation of gene expression"/>
    <property type="evidence" value="ECO:0007669"/>
    <property type="project" value="TreeGrafter"/>
</dbReference>
<dbReference type="PROSITE" id="PS50142">
    <property type="entry name" value="RNASE_3_2"/>
    <property type="match status" value="1"/>
</dbReference>
<dbReference type="PANTHER" id="PTHR11207">
    <property type="entry name" value="RIBONUCLEASE III"/>
    <property type="match status" value="1"/>
</dbReference>
<evidence type="ECO:0000256" key="3">
    <source>
        <dbReference type="ARBA" id="ARBA00022759"/>
    </source>
</evidence>
<dbReference type="GO" id="GO:0006364">
    <property type="term" value="P:rRNA processing"/>
    <property type="evidence" value="ECO:0007669"/>
    <property type="project" value="InterPro"/>
</dbReference>
<proteinExistence type="inferred from homology"/>
<dbReference type="EMBL" id="MN740711">
    <property type="protein sequence ID" value="QHU09389.1"/>
    <property type="molecule type" value="Genomic_DNA"/>
</dbReference>
<comment type="similarity">
    <text evidence="1">Belongs to the ribonuclease III family.</text>
</comment>
<dbReference type="InterPro" id="IPR000999">
    <property type="entry name" value="RNase_III_dom"/>
</dbReference>
<dbReference type="GO" id="GO:0003725">
    <property type="term" value="F:double-stranded RNA binding"/>
    <property type="evidence" value="ECO:0007669"/>
    <property type="project" value="TreeGrafter"/>
</dbReference>